<proteinExistence type="predicted"/>
<dbReference type="OrthoDB" id="7852729at2759"/>
<organism evidence="1">
    <name type="scientific">Drosophila persimilis</name>
    <name type="common">Fruit fly</name>
    <dbReference type="NCBI Taxonomy" id="7234"/>
    <lineage>
        <taxon>Eukaryota</taxon>
        <taxon>Metazoa</taxon>
        <taxon>Ecdysozoa</taxon>
        <taxon>Arthropoda</taxon>
        <taxon>Hexapoda</taxon>
        <taxon>Insecta</taxon>
        <taxon>Pterygota</taxon>
        <taxon>Neoptera</taxon>
        <taxon>Endopterygota</taxon>
        <taxon>Diptera</taxon>
        <taxon>Brachycera</taxon>
        <taxon>Muscomorpha</taxon>
        <taxon>Ephydroidea</taxon>
        <taxon>Drosophilidae</taxon>
        <taxon>Drosophila</taxon>
        <taxon>Sophophora</taxon>
    </lineage>
</organism>
<protein>
    <submittedName>
        <fullName evidence="1">GA19111</fullName>
    </submittedName>
</protein>
<name>Q5I3F8_DROPE</name>
<accession>Q5I3F8</accession>
<dbReference type="EMBL" id="AY857750">
    <property type="protein sequence ID" value="AAW51028.1"/>
    <property type="molecule type" value="Genomic_DNA"/>
</dbReference>
<dbReference type="AlphaFoldDB" id="Q5I3F8"/>
<gene>
    <name evidence="1" type="ORF">GA19111</name>
</gene>
<evidence type="ECO:0000313" key="1">
    <source>
        <dbReference type="EMBL" id="AAW51028.1"/>
    </source>
</evidence>
<sequence>MVNRYCRNLLNRCIGLMRANIQKVHIVHRGQSQQPAVATSLTVEKRNKYRSTWEQEEVNHRRTVDYSASQSNANGDRSYDGTWVNFPTGRRSFINRPSTAKPCNDQAKAFLRQWANQND</sequence>
<reference evidence="1" key="1">
    <citation type="journal article" date="2005" name="Genet. Res.">
        <title>Patterns of evolution of genes disrupted in expression in Drosophila species hybrids.</title>
        <authorList>
            <person name="Noor M.A."/>
        </authorList>
    </citation>
    <scope>NUCLEOTIDE SEQUENCE</scope>
    <source>
        <strain evidence="1">Mt. St. Helena</strain>
    </source>
</reference>